<reference evidence="10" key="1">
    <citation type="submission" date="2011-08" db="EMBL/GenBank/DDBJ databases">
        <authorList>
            <person name="Rombauts S."/>
        </authorList>
    </citation>
    <scope>NUCLEOTIDE SEQUENCE</scope>
    <source>
        <strain evidence="10">London</strain>
    </source>
</reference>
<comment type="subcellular location">
    <subcellularLocation>
        <location evidence="1">Mitochondrion</location>
    </subcellularLocation>
</comment>
<evidence type="ECO:0000256" key="3">
    <source>
        <dbReference type="ARBA" id="ARBA00022946"/>
    </source>
</evidence>
<dbReference type="InterPro" id="IPR019192">
    <property type="entry name" value="Ribosomal_mL40"/>
</dbReference>
<feature type="compositionally biased region" description="Basic and acidic residues" evidence="8">
    <location>
        <begin position="172"/>
        <end position="183"/>
    </location>
</feature>
<evidence type="ECO:0000256" key="8">
    <source>
        <dbReference type="SAM" id="MobiDB-lite"/>
    </source>
</evidence>
<organism evidence="9 10">
    <name type="scientific">Tetranychus urticae</name>
    <name type="common">Two-spotted spider mite</name>
    <dbReference type="NCBI Taxonomy" id="32264"/>
    <lineage>
        <taxon>Eukaryota</taxon>
        <taxon>Metazoa</taxon>
        <taxon>Ecdysozoa</taxon>
        <taxon>Arthropoda</taxon>
        <taxon>Chelicerata</taxon>
        <taxon>Arachnida</taxon>
        <taxon>Acari</taxon>
        <taxon>Acariformes</taxon>
        <taxon>Trombidiformes</taxon>
        <taxon>Prostigmata</taxon>
        <taxon>Eleutherengona</taxon>
        <taxon>Raphignathae</taxon>
        <taxon>Tetranychoidea</taxon>
        <taxon>Tetranychidae</taxon>
        <taxon>Tetranychus</taxon>
    </lineage>
</organism>
<evidence type="ECO:0000256" key="5">
    <source>
        <dbReference type="ARBA" id="ARBA00023128"/>
    </source>
</evidence>
<proteinExistence type="inferred from homology"/>
<gene>
    <name evidence="9" type="primary">107359983</name>
</gene>
<dbReference type="Proteomes" id="UP000015104">
    <property type="component" value="Unassembled WGS sequence"/>
</dbReference>
<dbReference type="eggNOG" id="KOG4778">
    <property type="taxonomic scope" value="Eukaryota"/>
</dbReference>
<keyword evidence="10" id="KW-1185">Reference proteome</keyword>
<name>T1K1U0_TETUR</name>
<dbReference type="KEGG" id="tut:107359983"/>
<protein>
    <recommendedName>
        <fullName evidence="7">Large ribosomal subunit protein mL40</fullName>
    </recommendedName>
</protein>
<dbReference type="Pfam" id="PF09812">
    <property type="entry name" value="MRP-L28"/>
    <property type="match status" value="1"/>
</dbReference>
<dbReference type="InterPro" id="IPR039145">
    <property type="entry name" value="Ribosomal_mL40_metazoa/plant"/>
</dbReference>
<sequence>MSLLQPICGKIWRGIHTTVSLFAEPMKKKRRIDPILLKLRNERKAKRLEKNILKMEKAPKQMKPIVELSLSPHVQKEMDIRVRKNVDPQAEANFRKILAVWQLYRCYQSKSEYKCIRAVIASQEKALNHLKKVSPSLWTQAIAFDEKLIPYNGTDHRLKSSPPNPNYTPPDGHVKETTKEWKL</sequence>
<comment type="similarity">
    <text evidence="2">Belongs to the mitochondrion-specific ribosomal protein mL40 family.</text>
</comment>
<evidence type="ECO:0000256" key="1">
    <source>
        <dbReference type="ARBA" id="ARBA00004173"/>
    </source>
</evidence>
<accession>T1K1U0</accession>
<keyword evidence="3" id="KW-0809">Transit peptide</keyword>
<dbReference type="OrthoDB" id="5977625at2759"/>
<dbReference type="AlphaFoldDB" id="T1K1U0"/>
<evidence type="ECO:0000256" key="7">
    <source>
        <dbReference type="ARBA" id="ARBA00035192"/>
    </source>
</evidence>
<dbReference type="Gene3D" id="6.10.250.3440">
    <property type="match status" value="1"/>
</dbReference>
<evidence type="ECO:0000256" key="2">
    <source>
        <dbReference type="ARBA" id="ARBA00009360"/>
    </source>
</evidence>
<dbReference type="EMBL" id="CAEY01001357">
    <property type="status" value="NOT_ANNOTATED_CDS"/>
    <property type="molecule type" value="Genomic_DNA"/>
</dbReference>
<evidence type="ECO:0000256" key="4">
    <source>
        <dbReference type="ARBA" id="ARBA00022980"/>
    </source>
</evidence>
<dbReference type="OMA" id="EDENTIM"/>
<dbReference type="EnsemblMetazoa" id="tetur04g02630.1">
    <property type="protein sequence ID" value="tetur04g02630.1"/>
    <property type="gene ID" value="tetur04g02630"/>
</dbReference>
<evidence type="ECO:0000313" key="10">
    <source>
        <dbReference type="Proteomes" id="UP000015104"/>
    </source>
</evidence>
<dbReference type="HOGENOM" id="CLU_087493_1_0_1"/>
<dbReference type="PANTHER" id="PTHR13359:SF2">
    <property type="entry name" value="LARGE RIBOSOMAL SUBUNIT PROTEIN ML40"/>
    <property type="match status" value="1"/>
</dbReference>
<dbReference type="PANTHER" id="PTHR13359">
    <property type="entry name" value="39S RIBOSOMAL PROTEIN L40, MITOCHONDRIAL"/>
    <property type="match status" value="1"/>
</dbReference>
<keyword evidence="5" id="KW-0496">Mitochondrion</keyword>
<evidence type="ECO:0000313" key="9">
    <source>
        <dbReference type="EnsemblMetazoa" id="tetur04g02630.1"/>
    </source>
</evidence>
<reference evidence="9" key="2">
    <citation type="submission" date="2015-06" db="UniProtKB">
        <authorList>
            <consortium name="EnsemblMetazoa"/>
        </authorList>
    </citation>
    <scope>IDENTIFICATION</scope>
</reference>
<dbReference type="GO" id="GO:0005762">
    <property type="term" value="C:mitochondrial large ribosomal subunit"/>
    <property type="evidence" value="ECO:0007669"/>
    <property type="project" value="InterPro"/>
</dbReference>
<keyword evidence="4" id="KW-0689">Ribosomal protein</keyword>
<dbReference type="STRING" id="32264.T1K1U0"/>
<keyword evidence="6" id="KW-0687">Ribonucleoprotein</keyword>
<feature type="region of interest" description="Disordered" evidence="8">
    <location>
        <begin position="154"/>
        <end position="183"/>
    </location>
</feature>
<evidence type="ECO:0000256" key="6">
    <source>
        <dbReference type="ARBA" id="ARBA00023274"/>
    </source>
</evidence>